<organism evidence="4 5">
    <name type="scientific">Gelidibacter salicanalis</name>
    <dbReference type="NCBI Taxonomy" id="291193"/>
    <lineage>
        <taxon>Bacteria</taxon>
        <taxon>Pseudomonadati</taxon>
        <taxon>Bacteroidota</taxon>
        <taxon>Flavobacteriia</taxon>
        <taxon>Flavobacteriales</taxon>
        <taxon>Flavobacteriaceae</taxon>
        <taxon>Gelidibacter</taxon>
    </lineage>
</organism>
<sequence>MRFSLIICTYMRPKALLNLLNSVKVQVLHPDEILIIDASLDNVTECLFESYKFHNLSYFKVDEQHRGLTKQRNFGISKVDQASDVICFLDDDTILDPEYFKNLLDTYVQYPQALGVGGYITNEVEWQKAEASPDSNHFYYDGWIRKEPIRFRVRSYLGLAPDTPPCYLPTFSHGRSVSFLPPSGKVYQVEQFMGGVSSYRTSVFKTIQFSSYFEGYGLYEDTDFCLRLAKLGPLYVNTAARLSHHHEPQGRPNKYHYGKMVIRNGWYIWKVKYPKPNAKARIKWYLTAFLLMKLTFIGVLTNKKKTAVFTEGLGRLIGLISLIFNKPKHQL</sequence>
<evidence type="ECO:0000313" key="5">
    <source>
        <dbReference type="Proteomes" id="UP000662373"/>
    </source>
</evidence>
<dbReference type="Pfam" id="PF00535">
    <property type="entry name" value="Glycos_transf_2"/>
    <property type="match status" value="1"/>
</dbReference>
<keyword evidence="1" id="KW-0808">Transferase</keyword>
<dbReference type="Gene3D" id="3.90.550.10">
    <property type="entry name" value="Spore Coat Polysaccharide Biosynthesis Protein SpsA, Chain A"/>
    <property type="match status" value="1"/>
</dbReference>
<protein>
    <submittedName>
        <fullName evidence="4">Glycosyltransferase family 2 protein</fullName>
    </submittedName>
</protein>
<feature type="domain" description="Glycosyltransferase 2-like" evidence="2">
    <location>
        <begin position="4"/>
        <end position="131"/>
    </location>
</feature>
<dbReference type="PANTHER" id="PTHR43685">
    <property type="entry name" value="GLYCOSYLTRANSFERASE"/>
    <property type="match status" value="1"/>
</dbReference>
<dbReference type="InterPro" id="IPR029044">
    <property type="entry name" value="Nucleotide-diphossugar_trans"/>
</dbReference>
<dbReference type="InterPro" id="IPR050834">
    <property type="entry name" value="Glycosyltransf_2"/>
</dbReference>
<evidence type="ECO:0000259" key="2">
    <source>
        <dbReference type="Pfam" id="PF00535"/>
    </source>
</evidence>
<dbReference type="Proteomes" id="UP000662373">
    <property type="component" value="Unassembled WGS sequence"/>
</dbReference>
<gene>
    <name evidence="4" type="ORF">JEM65_07880</name>
</gene>
<accession>A0A934KR45</accession>
<evidence type="ECO:0000313" key="4">
    <source>
        <dbReference type="EMBL" id="MBJ7880565.1"/>
    </source>
</evidence>
<dbReference type="SUPFAM" id="SSF53448">
    <property type="entry name" value="Nucleotide-diphospho-sugar transferases"/>
    <property type="match status" value="1"/>
</dbReference>
<comment type="caution">
    <text evidence="4">The sequence shown here is derived from an EMBL/GenBank/DDBJ whole genome shotgun (WGS) entry which is preliminary data.</text>
</comment>
<dbReference type="AlphaFoldDB" id="A0A934KR45"/>
<dbReference type="GO" id="GO:0016740">
    <property type="term" value="F:transferase activity"/>
    <property type="evidence" value="ECO:0007669"/>
    <property type="project" value="UniProtKB-KW"/>
</dbReference>
<dbReference type="InterPro" id="IPR001173">
    <property type="entry name" value="Glyco_trans_2-like"/>
</dbReference>
<dbReference type="EMBL" id="JAEHJZ010000017">
    <property type="protein sequence ID" value="MBJ7880565.1"/>
    <property type="molecule type" value="Genomic_DNA"/>
</dbReference>
<evidence type="ECO:0000259" key="3">
    <source>
        <dbReference type="Pfam" id="PF02709"/>
    </source>
</evidence>
<dbReference type="Pfam" id="PF02709">
    <property type="entry name" value="Glyco_transf_7C"/>
    <property type="match status" value="1"/>
</dbReference>
<feature type="domain" description="Galactosyltransferase C-terminal" evidence="3">
    <location>
        <begin position="179"/>
        <end position="232"/>
    </location>
</feature>
<keyword evidence="5" id="KW-1185">Reference proteome</keyword>
<reference evidence="4 5" key="1">
    <citation type="submission" date="2020-09" db="EMBL/GenBank/DDBJ databases">
        <title>Draft genome of Gelidibacter salicanalis PAMC21136.</title>
        <authorList>
            <person name="Park H."/>
        </authorList>
    </citation>
    <scope>NUCLEOTIDE SEQUENCE [LARGE SCALE GENOMIC DNA]</scope>
    <source>
        <strain evidence="4 5">PAMC21136</strain>
    </source>
</reference>
<dbReference type="PANTHER" id="PTHR43685:SF2">
    <property type="entry name" value="GLYCOSYLTRANSFERASE 2-LIKE DOMAIN-CONTAINING PROTEIN"/>
    <property type="match status" value="1"/>
</dbReference>
<evidence type="ECO:0000256" key="1">
    <source>
        <dbReference type="ARBA" id="ARBA00022679"/>
    </source>
</evidence>
<dbReference type="CDD" id="cd00761">
    <property type="entry name" value="Glyco_tranf_GTA_type"/>
    <property type="match status" value="1"/>
</dbReference>
<dbReference type="InterPro" id="IPR027791">
    <property type="entry name" value="Galactosyl_T_C"/>
</dbReference>
<name>A0A934KR45_9FLAO</name>
<proteinExistence type="predicted"/>